<dbReference type="InterPro" id="IPR050364">
    <property type="entry name" value="Cytochrome_P450_fung"/>
</dbReference>
<dbReference type="Proteomes" id="UP000230605">
    <property type="component" value="Chromosome 1"/>
</dbReference>
<keyword evidence="11" id="KW-1185">Reference proteome</keyword>
<evidence type="ECO:0000313" key="10">
    <source>
        <dbReference type="Proteomes" id="UP000230605"/>
    </source>
</evidence>
<dbReference type="InterPro" id="IPR002401">
    <property type="entry name" value="Cyt_P450_E_grp-I"/>
</dbReference>
<dbReference type="EMBL" id="LKMD01000100">
    <property type="protein sequence ID" value="PIB02545.1"/>
    <property type="molecule type" value="Genomic_DNA"/>
</dbReference>
<comment type="cofactor">
    <cofactor evidence="6">
        <name>heme</name>
        <dbReference type="ChEBI" id="CHEBI:30413"/>
    </cofactor>
</comment>
<dbReference type="SUPFAM" id="SSF48264">
    <property type="entry name" value="Cytochrome P450"/>
    <property type="match status" value="1"/>
</dbReference>
<dbReference type="InterPro" id="IPR036396">
    <property type="entry name" value="Cyt_P450_sf"/>
</dbReference>
<dbReference type="Proteomes" id="UP001302367">
    <property type="component" value="Chromosome 1"/>
</dbReference>
<dbReference type="OrthoDB" id="1103324at2759"/>
<evidence type="ECO:0000313" key="11">
    <source>
        <dbReference type="Proteomes" id="UP001302367"/>
    </source>
</evidence>
<feature type="chain" id="PRO_5013969244" evidence="7">
    <location>
        <begin position="24"/>
        <end position="551"/>
    </location>
</feature>
<keyword evidence="5" id="KW-0503">Monooxygenase</keyword>
<dbReference type="CDD" id="cd11065">
    <property type="entry name" value="CYP64-like"/>
    <property type="match status" value="1"/>
</dbReference>
<organism evidence="8 10">
    <name type="scientific">Cercospora beticola</name>
    <name type="common">Sugarbeet leaf spot fungus</name>
    <dbReference type="NCBI Taxonomy" id="122368"/>
    <lineage>
        <taxon>Eukaryota</taxon>
        <taxon>Fungi</taxon>
        <taxon>Dikarya</taxon>
        <taxon>Ascomycota</taxon>
        <taxon>Pezizomycotina</taxon>
        <taxon>Dothideomycetes</taxon>
        <taxon>Dothideomycetidae</taxon>
        <taxon>Mycosphaerellales</taxon>
        <taxon>Mycosphaerellaceae</taxon>
        <taxon>Cercospora</taxon>
    </lineage>
</organism>
<dbReference type="PRINTS" id="PR00385">
    <property type="entry name" value="P450"/>
</dbReference>
<dbReference type="EMBL" id="CP134184">
    <property type="protein sequence ID" value="WPA95577.1"/>
    <property type="molecule type" value="Genomic_DNA"/>
</dbReference>
<dbReference type="Gene3D" id="1.10.630.10">
    <property type="entry name" value="Cytochrome P450"/>
    <property type="match status" value="1"/>
</dbReference>
<proteinExistence type="inferred from homology"/>
<keyword evidence="4 6" id="KW-0408">Iron</keyword>
<dbReference type="AlphaFoldDB" id="A0A2G5ICN7"/>
<keyword evidence="6" id="KW-0349">Heme</keyword>
<evidence type="ECO:0000313" key="9">
    <source>
        <dbReference type="EMBL" id="WPA95577.1"/>
    </source>
</evidence>
<dbReference type="GO" id="GO:0005506">
    <property type="term" value="F:iron ion binding"/>
    <property type="evidence" value="ECO:0007669"/>
    <property type="project" value="InterPro"/>
</dbReference>
<evidence type="ECO:0000256" key="6">
    <source>
        <dbReference type="PIRSR" id="PIRSR602401-1"/>
    </source>
</evidence>
<feature type="signal peptide" evidence="7">
    <location>
        <begin position="1"/>
        <end position="23"/>
    </location>
</feature>
<keyword evidence="2 6" id="KW-0479">Metal-binding</keyword>
<dbReference type="InterPro" id="IPR001128">
    <property type="entry name" value="Cyt_P450"/>
</dbReference>
<name>A0A2G5ICN7_CERBT</name>
<evidence type="ECO:0000256" key="3">
    <source>
        <dbReference type="ARBA" id="ARBA00023002"/>
    </source>
</evidence>
<reference evidence="9 11" key="2">
    <citation type="submission" date="2023-09" db="EMBL/GenBank/DDBJ databases">
        <title>Complete-Gapless Cercospora beticola genome.</title>
        <authorList>
            <person name="Wyatt N.A."/>
            <person name="Spanner R.E."/>
            <person name="Bolton M.D."/>
        </authorList>
    </citation>
    <scope>NUCLEOTIDE SEQUENCE [LARGE SCALE GENOMIC DNA]</scope>
    <source>
        <strain evidence="9">Cb09-40</strain>
    </source>
</reference>
<feature type="binding site" description="axial binding residue" evidence="6">
    <location>
        <position position="445"/>
    </location>
    <ligand>
        <name>heme</name>
        <dbReference type="ChEBI" id="CHEBI:30413"/>
    </ligand>
    <ligandPart>
        <name>Fe</name>
        <dbReference type="ChEBI" id="CHEBI:18248"/>
    </ligandPart>
</feature>
<dbReference type="PANTHER" id="PTHR46300">
    <property type="entry name" value="P450, PUTATIVE (EUROFUNG)-RELATED-RELATED"/>
    <property type="match status" value="1"/>
</dbReference>
<dbReference type="GO" id="GO:0004497">
    <property type="term" value="F:monooxygenase activity"/>
    <property type="evidence" value="ECO:0007669"/>
    <property type="project" value="UniProtKB-KW"/>
</dbReference>
<comment type="similarity">
    <text evidence="1">Belongs to the cytochrome P450 family.</text>
</comment>
<evidence type="ECO:0000256" key="2">
    <source>
        <dbReference type="ARBA" id="ARBA00022723"/>
    </source>
</evidence>
<dbReference type="GO" id="GO:0016705">
    <property type="term" value="F:oxidoreductase activity, acting on paired donors, with incorporation or reduction of molecular oxygen"/>
    <property type="evidence" value="ECO:0007669"/>
    <property type="project" value="InterPro"/>
</dbReference>
<evidence type="ECO:0000256" key="4">
    <source>
        <dbReference type="ARBA" id="ARBA00023004"/>
    </source>
</evidence>
<accession>A0A2G5ICN7</accession>
<evidence type="ECO:0000256" key="1">
    <source>
        <dbReference type="ARBA" id="ARBA00010617"/>
    </source>
</evidence>
<reference evidence="8 10" key="1">
    <citation type="submission" date="2015-10" db="EMBL/GenBank/DDBJ databases">
        <title>The cercosporin biosynthetic gene cluster was horizontally transferred to several fungal lineages and shown to be expanded in Cercospora beticola based on microsynteny with recipient genomes.</title>
        <authorList>
            <person name="De Jonge R."/>
            <person name="Ebert M.K."/>
            <person name="Suttle J.C."/>
            <person name="Jurick Ii W.M."/>
            <person name="Secor G.A."/>
            <person name="Thomma B.P."/>
            <person name="Van De Peer Y."/>
            <person name="Bolton M.D."/>
        </authorList>
    </citation>
    <scope>NUCLEOTIDE SEQUENCE [LARGE SCALE GENOMIC DNA]</scope>
    <source>
        <strain evidence="8 10">09-40</strain>
    </source>
</reference>
<keyword evidence="3" id="KW-0560">Oxidoreductase</keyword>
<dbReference type="Pfam" id="PF00067">
    <property type="entry name" value="p450"/>
    <property type="match status" value="1"/>
</dbReference>
<gene>
    <name evidence="8" type="ORF">CB0940_00174</name>
    <name evidence="9" type="ORF">RHO25_000179</name>
</gene>
<dbReference type="GO" id="GO:0020037">
    <property type="term" value="F:heme binding"/>
    <property type="evidence" value="ECO:0007669"/>
    <property type="project" value="InterPro"/>
</dbReference>
<protein>
    <submittedName>
        <fullName evidence="8">Cytochrome P450 2U1</fullName>
    </submittedName>
</protein>
<evidence type="ECO:0000313" key="8">
    <source>
        <dbReference type="EMBL" id="PIB02545.1"/>
    </source>
</evidence>
<keyword evidence="7" id="KW-0732">Signal</keyword>
<dbReference type="PANTHER" id="PTHR46300:SF2">
    <property type="entry name" value="CYTOCHROME P450 MONOOXYGENASE ALNH-RELATED"/>
    <property type="match status" value="1"/>
</dbReference>
<evidence type="ECO:0000256" key="5">
    <source>
        <dbReference type="ARBA" id="ARBA00023033"/>
    </source>
</evidence>
<dbReference type="PRINTS" id="PR00463">
    <property type="entry name" value="EP450I"/>
</dbReference>
<sequence>MANSTLNALVLGSVFVLCAIVLSSKVWQIGRRPADIPPGPPTIPILGNLHQMPVVNPHIQLQKWAQEYGPIYSLMLGTTTMIVLSSDEAVKDLLDRRSGNYSDRPNMYIGQTIASGGLRLVVMRYGKFWRMIHKTIHNILNIKAAVTYVPYQDLENKIMLQGLLDQPEDFLAHIRRYTFSLSTQIIFGYRAPDTQDPNLLQLFWSFERWGKLAGSASAQLADLFPIIQSLPRALSLNIGYAEMLHKKEKELYVRLWMRAKNALESGKGTPCFCNDLLRAQKTEKFDDDQAAYISGSLLEAGSDTTASILYGFILACIVWPDVQKKIQAEIDRVVGSERLPTIEDYHRLPYVRACIKESLRWMPTVVLGVPHAAIQEDNYKGYRIPAGATVINNVWAIHMDPKRSPSPRTFNPDRLANDPRSLYESAMGEASKRDNYVFGAGRRLCQGIHIAERSLFLGISRLVWAFDFLPTIDTATGKPIKYDGDDLVGGITVEPRHYNCRIVPREKQKSSIIREAVRKDAEDFLDPRTGQWRNIPEGMAFSTWVPEEVEA</sequence>
<evidence type="ECO:0000256" key="7">
    <source>
        <dbReference type="SAM" id="SignalP"/>
    </source>
</evidence>